<dbReference type="GeneID" id="25335600"/>
<feature type="compositionally biased region" description="Low complexity" evidence="3">
    <location>
        <begin position="174"/>
        <end position="190"/>
    </location>
</feature>
<comment type="similarity">
    <text evidence="1">Belongs to the AB hydrolase superfamily.</text>
</comment>
<sequence length="542" mass="59311">MPLFTSSSNTGSCTSTGSSSGTGSSSSNSEFGPYCHLRLLDEETRILFPEALPLAATEVLTTATSSTTSSSSEYETWYLALHGILGGRRNLRSYVAGLAKAMQTEEPARNNTTSSTNSRSSSTSRSRAFTFDLRGHGCSSRGPISVHLMARDLYAQLYQLLKETAEQRGIPLPSSTTSNGSSSSSSSSSTLPHWEGMRRVAGLLDLLQIRLVLIGHSFGALVCMQAALDAAELPLFAATVILDISPSPYLLNPDHLSPDSPAKETTTIFLPNSGSINSSSSNSSRILCCLDVGRRVPRPKEGVYASSALIDLLLDLPLPLFASRAAVALALQQVQPPIKPAVINWLLLSLSSRSTREKELLHLLRQQTRFSQGDRQGQGVYLPSEQQQQQQHYPQPPRQPQMQPQEQPQLEQQPQEQQEQQKQEHDDGDGLCWHLDLPALHALTATNRSFGLAAAPLSIHDPSLPAAVAARGVYRHPILFVRGSKSPWLNFELQQQSIYRHFPLAQLQTIQDAGHWLHAQQPQATIRVAADFLRETAFKTHK</sequence>
<keyword evidence="2 5" id="KW-0378">Hydrolase</keyword>
<dbReference type="VEuPathDB" id="ToxoDB:EMWEY_00016140"/>
<feature type="region of interest" description="Disordered" evidence="3">
    <location>
        <begin position="1"/>
        <end position="30"/>
    </location>
</feature>
<dbReference type="PANTHER" id="PTHR46118:SF4">
    <property type="entry name" value="PROTEIN ABHD11"/>
    <property type="match status" value="1"/>
</dbReference>
<name>U6LWC8_EIMMA</name>
<evidence type="ECO:0000313" key="5">
    <source>
        <dbReference type="EMBL" id="CDJ56267.1"/>
    </source>
</evidence>
<feature type="compositionally biased region" description="Low complexity" evidence="3">
    <location>
        <begin position="109"/>
        <end position="126"/>
    </location>
</feature>
<evidence type="ECO:0000256" key="1">
    <source>
        <dbReference type="ARBA" id="ARBA00008645"/>
    </source>
</evidence>
<dbReference type="InterPro" id="IPR029058">
    <property type="entry name" value="AB_hydrolase_fold"/>
</dbReference>
<accession>U6LWC8</accession>
<proteinExistence type="inferred from homology"/>
<dbReference type="InterPro" id="IPR000073">
    <property type="entry name" value="AB_hydrolase_1"/>
</dbReference>
<dbReference type="Proteomes" id="UP000030763">
    <property type="component" value="Unassembled WGS sequence"/>
</dbReference>
<dbReference type="EMBL" id="HG718857">
    <property type="protein sequence ID" value="CDJ56267.1"/>
    <property type="molecule type" value="Genomic_DNA"/>
</dbReference>
<protein>
    <submittedName>
        <fullName evidence="5">Hydrolase, alpha/beta fold family domain-containing protein, putative</fullName>
    </submittedName>
</protein>
<dbReference type="PANTHER" id="PTHR46118">
    <property type="entry name" value="PROTEIN ABHD11"/>
    <property type="match status" value="1"/>
</dbReference>
<feature type="region of interest" description="Disordered" evidence="3">
    <location>
        <begin position="383"/>
        <end position="430"/>
    </location>
</feature>
<dbReference type="Gene3D" id="3.40.50.1820">
    <property type="entry name" value="alpha/beta hydrolase"/>
    <property type="match status" value="2"/>
</dbReference>
<dbReference type="OrthoDB" id="8119704at2759"/>
<feature type="domain" description="AB hydrolase-1" evidence="4">
    <location>
        <begin position="127"/>
        <end position="527"/>
    </location>
</feature>
<dbReference type="GO" id="GO:0052689">
    <property type="term" value="F:carboxylic ester hydrolase activity"/>
    <property type="evidence" value="ECO:0007669"/>
    <property type="project" value="TreeGrafter"/>
</dbReference>
<dbReference type="AlphaFoldDB" id="U6LWC8"/>
<evidence type="ECO:0000313" key="6">
    <source>
        <dbReference type="Proteomes" id="UP000030763"/>
    </source>
</evidence>
<organism evidence="5 6">
    <name type="scientific">Eimeria maxima</name>
    <name type="common">Coccidian parasite</name>
    <dbReference type="NCBI Taxonomy" id="5804"/>
    <lineage>
        <taxon>Eukaryota</taxon>
        <taxon>Sar</taxon>
        <taxon>Alveolata</taxon>
        <taxon>Apicomplexa</taxon>
        <taxon>Conoidasida</taxon>
        <taxon>Coccidia</taxon>
        <taxon>Eucoccidiorida</taxon>
        <taxon>Eimeriorina</taxon>
        <taxon>Eimeriidae</taxon>
        <taxon>Eimeria</taxon>
    </lineage>
</organism>
<feature type="region of interest" description="Disordered" evidence="3">
    <location>
        <begin position="103"/>
        <end position="126"/>
    </location>
</feature>
<keyword evidence="6" id="KW-1185">Reference proteome</keyword>
<feature type="compositionally biased region" description="Low complexity" evidence="3">
    <location>
        <begin position="383"/>
        <end position="393"/>
    </location>
</feature>
<dbReference type="OMA" id="CDLPMSA"/>
<feature type="compositionally biased region" description="Low complexity" evidence="3">
    <location>
        <begin position="400"/>
        <end position="418"/>
    </location>
</feature>
<feature type="region of interest" description="Disordered" evidence="3">
    <location>
        <begin position="169"/>
        <end position="192"/>
    </location>
</feature>
<dbReference type="Pfam" id="PF12697">
    <property type="entry name" value="Abhydrolase_6"/>
    <property type="match status" value="1"/>
</dbReference>
<feature type="compositionally biased region" description="Low complexity" evidence="3">
    <location>
        <begin position="1"/>
        <end position="29"/>
    </location>
</feature>
<evidence type="ECO:0000256" key="3">
    <source>
        <dbReference type="SAM" id="MobiDB-lite"/>
    </source>
</evidence>
<dbReference type="GO" id="GO:0005739">
    <property type="term" value="C:mitochondrion"/>
    <property type="evidence" value="ECO:0007669"/>
    <property type="project" value="TreeGrafter"/>
</dbReference>
<dbReference type="RefSeq" id="XP_013332917.1">
    <property type="nucleotide sequence ID" value="XM_013477463.1"/>
</dbReference>
<evidence type="ECO:0000259" key="4">
    <source>
        <dbReference type="Pfam" id="PF12697"/>
    </source>
</evidence>
<evidence type="ECO:0000256" key="2">
    <source>
        <dbReference type="ARBA" id="ARBA00022801"/>
    </source>
</evidence>
<reference evidence="5" key="2">
    <citation type="submission" date="2013-10" db="EMBL/GenBank/DDBJ databases">
        <authorList>
            <person name="Aslett M."/>
        </authorList>
    </citation>
    <scope>NUCLEOTIDE SEQUENCE [LARGE SCALE GENOMIC DNA]</scope>
    <source>
        <strain evidence="5">Weybridge</strain>
    </source>
</reference>
<gene>
    <name evidence="5" type="ORF">EMWEY_00016140</name>
</gene>
<dbReference type="SUPFAM" id="SSF53474">
    <property type="entry name" value="alpha/beta-Hydrolases"/>
    <property type="match status" value="1"/>
</dbReference>
<reference evidence="5" key="1">
    <citation type="submission" date="2013-10" db="EMBL/GenBank/DDBJ databases">
        <title>Genomic analysis of the causative agents of coccidiosis in chickens.</title>
        <authorList>
            <person name="Reid A.J."/>
            <person name="Blake D."/>
            <person name="Billington K."/>
            <person name="Browne H."/>
            <person name="Dunn M."/>
            <person name="Hung S."/>
            <person name="Kawahara F."/>
            <person name="Miranda-Saavedra D."/>
            <person name="Mourier T."/>
            <person name="Nagra H."/>
            <person name="Otto T.D."/>
            <person name="Rawlings N."/>
            <person name="Sanchez A."/>
            <person name="Sanders M."/>
            <person name="Subramaniam C."/>
            <person name="Tay Y."/>
            <person name="Dear P."/>
            <person name="Doerig C."/>
            <person name="Gruber A."/>
            <person name="Parkinson J."/>
            <person name="Shirley M."/>
            <person name="Wan K.L."/>
            <person name="Berriman M."/>
            <person name="Tomley F."/>
            <person name="Pain A."/>
        </authorList>
    </citation>
    <scope>NUCLEOTIDE SEQUENCE [LARGE SCALE GENOMIC DNA]</scope>
    <source>
        <strain evidence="5">Weybridge</strain>
    </source>
</reference>